<name>A0A512AGW9_9SPHN</name>
<comment type="caution">
    <text evidence="1">The sequence shown here is derived from an EMBL/GenBank/DDBJ whole genome shotgun (WGS) entry which is preliminary data.</text>
</comment>
<dbReference type="AlphaFoldDB" id="A0A512AGW9"/>
<reference evidence="1 2" key="1">
    <citation type="submission" date="2019-07" db="EMBL/GenBank/DDBJ databases">
        <title>Whole genome shotgun sequence of Novosphingobium sediminis NBRC 106119.</title>
        <authorList>
            <person name="Hosoyama A."/>
            <person name="Uohara A."/>
            <person name="Ohji S."/>
            <person name="Ichikawa N."/>
        </authorList>
    </citation>
    <scope>NUCLEOTIDE SEQUENCE [LARGE SCALE GENOMIC DNA]</scope>
    <source>
        <strain evidence="1 2">NBRC 106119</strain>
    </source>
</reference>
<protein>
    <submittedName>
        <fullName evidence="1">Uncharacterized protein</fullName>
    </submittedName>
</protein>
<organism evidence="1 2">
    <name type="scientific">Novosphingobium sediminis</name>
    <dbReference type="NCBI Taxonomy" id="707214"/>
    <lineage>
        <taxon>Bacteria</taxon>
        <taxon>Pseudomonadati</taxon>
        <taxon>Pseudomonadota</taxon>
        <taxon>Alphaproteobacteria</taxon>
        <taxon>Sphingomonadales</taxon>
        <taxon>Sphingomonadaceae</taxon>
        <taxon>Novosphingobium</taxon>
    </lineage>
</organism>
<evidence type="ECO:0000313" key="1">
    <source>
        <dbReference type="EMBL" id="GEN98954.1"/>
    </source>
</evidence>
<accession>A0A512AGW9</accession>
<proteinExistence type="predicted"/>
<sequence length="66" mass="6976">MKTTIQMRPKAGGGGFQLGRLSDWYQPVVSVIVPPTPATTVAAMAAMAIGRPQGLLPFERLKGVLP</sequence>
<dbReference type="EMBL" id="BJYR01000005">
    <property type="protein sequence ID" value="GEN98954.1"/>
    <property type="molecule type" value="Genomic_DNA"/>
</dbReference>
<evidence type="ECO:0000313" key="2">
    <source>
        <dbReference type="Proteomes" id="UP000321464"/>
    </source>
</evidence>
<keyword evidence="2" id="KW-1185">Reference proteome</keyword>
<gene>
    <name evidence="1" type="ORF">NSE01_07870</name>
</gene>
<dbReference type="Proteomes" id="UP000321464">
    <property type="component" value="Unassembled WGS sequence"/>
</dbReference>